<feature type="region of interest" description="Disordered" evidence="2">
    <location>
        <begin position="703"/>
        <end position="833"/>
    </location>
</feature>
<dbReference type="CDD" id="cd12934">
    <property type="entry name" value="LEM"/>
    <property type="match status" value="1"/>
</dbReference>
<dbReference type="STRING" id="42514.ENSPNAP00000001739"/>
<dbReference type="GO" id="GO:0000724">
    <property type="term" value="P:double-strand break repair via homologous recombination"/>
    <property type="evidence" value="ECO:0007669"/>
    <property type="project" value="TreeGrafter"/>
</dbReference>
<dbReference type="InterPro" id="IPR034998">
    <property type="entry name" value="ANKLE1"/>
</dbReference>
<feature type="compositionally biased region" description="Low complexity" evidence="2">
    <location>
        <begin position="799"/>
        <end position="816"/>
    </location>
</feature>
<name>A0A3B4BTA0_PYGNA</name>
<dbReference type="InterPro" id="IPR002110">
    <property type="entry name" value="Ankyrin_rpt"/>
</dbReference>
<dbReference type="Gene3D" id="1.10.720.40">
    <property type="match status" value="1"/>
</dbReference>
<feature type="repeat" description="ANK" evidence="1">
    <location>
        <begin position="43"/>
        <end position="78"/>
    </location>
</feature>
<dbReference type="Ensembl" id="ENSPNAT00000011623.2">
    <property type="protein sequence ID" value="ENSPNAP00000001739.2"/>
    <property type="gene ID" value="ENSPNAG00000000915.2"/>
</dbReference>
<dbReference type="RefSeq" id="XP_017578247.2">
    <property type="nucleotide sequence ID" value="XM_017722758.2"/>
</dbReference>
<dbReference type="SUPFAM" id="SSF63451">
    <property type="entry name" value="LEM domain"/>
    <property type="match status" value="1"/>
</dbReference>
<reference evidence="4 5" key="1">
    <citation type="submission" date="2020-10" db="EMBL/GenBank/DDBJ databases">
        <title>Pygocentrus nattereri (red-bellied piranha) genome, fPygNat1, primary haplotype.</title>
        <authorList>
            <person name="Myers G."/>
            <person name="Meyer A."/>
            <person name="Karagic N."/>
            <person name="Pippel M."/>
            <person name="Winkler S."/>
            <person name="Tracey A."/>
            <person name="Wood J."/>
            <person name="Formenti G."/>
            <person name="Howe K."/>
            <person name="Fedrigo O."/>
            <person name="Jarvis E.D."/>
        </authorList>
    </citation>
    <scope>NUCLEOTIDE SEQUENCE [LARGE SCALE GENOMIC DNA]</scope>
</reference>
<feature type="repeat" description="ANK" evidence="1">
    <location>
        <begin position="79"/>
        <end position="111"/>
    </location>
</feature>
<dbReference type="PANTHER" id="PTHR46427">
    <property type="entry name" value="ANKYRIN REPEAT AND LEM DOMAIN-CONTAINING PROTEIN 1"/>
    <property type="match status" value="1"/>
</dbReference>
<feature type="region of interest" description="Disordered" evidence="2">
    <location>
        <begin position="282"/>
        <end position="303"/>
    </location>
</feature>
<keyword evidence="5" id="KW-1185">Reference proteome</keyword>
<dbReference type="SMART" id="SM00248">
    <property type="entry name" value="ANK"/>
    <property type="match status" value="3"/>
</dbReference>
<dbReference type="PROSITE" id="PS50297">
    <property type="entry name" value="ANK_REP_REGION"/>
    <property type="match status" value="2"/>
</dbReference>
<reference evidence="4" key="2">
    <citation type="submission" date="2025-08" db="UniProtKB">
        <authorList>
            <consortium name="Ensembl"/>
        </authorList>
    </citation>
    <scope>IDENTIFICATION</scope>
</reference>
<dbReference type="PANTHER" id="PTHR46427:SF1">
    <property type="entry name" value="ANKYRIN REPEAT AND LEM DOMAIN-CONTAINING PROTEIN 1"/>
    <property type="match status" value="1"/>
</dbReference>
<dbReference type="Proteomes" id="UP001501920">
    <property type="component" value="Chromosome 27"/>
</dbReference>
<dbReference type="InterPro" id="IPR011015">
    <property type="entry name" value="LEM/LEM-like_dom_sf"/>
</dbReference>
<dbReference type="GO" id="GO:0005654">
    <property type="term" value="C:nucleoplasm"/>
    <property type="evidence" value="ECO:0007669"/>
    <property type="project" value="TreeGrafter"/>
</dbReference>
<feature type="compositionally biased region" description="Low complexity" evidence="2">
    <location>
        <begin position="398"/>
        <end position="415"/>
    </location>
</feature>
<protein>
    <recommendedName>
        <fullName evidence="3">LEM domain-containing protein</fullName>
    </recommendedName>
</protein>
<evidence type="ECO:0000256" key="2">
    <source>
        <dbReference type="SAM" id="MobiDB-lite"/>
    </source>
</evidence>
<feature type="compositionally biased region" description="Polar residues" evidence="2">
    <location>
        <begin position="617"/>
        <end position="628"/>
    </location>
</feature>
<sequence length="1203" mass="132985">MPPKRSRSDPQASHLYRAVNDADARTVESLLQQGADPNLVLPEGMAAVHLAAGKESEKGLRCLKLILQYGADPNLRSSEGLTPLHISASWGCYQNLKLLLKNGGNPSLKDQDGNKPADLAELEENSKCASILQEYESQAPQVEYEDLPKFQYSIYSSHSMRDSSIGLLSMLSDFGDDPLSSTRQSSLFRMSGVNGQPYRVRGAHESWLSDVSGLHPRESGAFDRTGDCGDVPPILSSTRLSVIDFKRSPEGAPLYKTEDCSPDLKRSFQLLQPSRKSVSFRDSNEYFPAPRSPFQSPGKQNDDYSDMTIDFSQYPDFLDSERMATVLQNQGIDVTSPDEVFVFCRGGSLLEDDFDKTVVGPGLLLEPTAVADDYDEDDGVFANNVNELEGEAHGPVFSSSGSSKYSSCDSDPYKSAIEGQLHSEDKFSPLKKELNRNPAPTEFSTQSTGLAKGSDTSERENLNLVEERGTKQSMEDKHQGHNSILEIIDRLGETPSPFVTGRTRSRLSRCSQKSFNFSPSVLCTSSLFEQTLPTPIRMRRNTPKSPYGSDEAPSKRSFEVNELRDIDSGMRNLLVSSSQGSVDHPSQADTLIVSGSMADTLILPRDDDSGVRDLRGVSSSGDRPSQADTLIISGSMADTIIIPRDVAEERLEGADGRLVDNLEGCSKGTSLVFEEEKEFLPSDASTSTEGTGRPRYALMQMQTSHRIDSQDEPSPSSPSQTSIESGSSSSFDWPKPQKTSSNLVERSCKGASPPIEEFLTSDLSTSSEGTGRLKGSTMQASNKSLRENKGEIDSQEEFSPSQTTLESGSSSSLDSSKPQRNRGEGSSSGCTPRYSMSRLYSHCKPQTLANLSYTPGGRPMITDTDEPVEYLYTDTEEGHELIEIHVPPTTNTSLSSSILTSTSDDTVLYDWRSLQNTAGSPQKGKENQRPSAEDAPETQRLTDRELRRRLVELGERPGPITSQTRPLYVQKLRSLQNTAATQQPAQDGSSAFTGYSAELNKVLHTFDLPDCKVDEFALCEQFDQPDQNKRWREGIIKSSFNYLLLDPRVTKNLPYRSQSMTPQECFQTFIGAIFYVGKGKRSRPYSHLYEALEYFRGDKTSKKLCSKVQHILQVWNCGQGVISLHCFQNVIPVEAYTREACMVDAIGLKMLTNQKRGDYYGVVSTWTAKRKRELGVHLLYRAMQIFLAEGERQLRPADIRLGQ</sequence>
<organism evidence="4 5">
    <name type="scientific">Pygocentrus nattereri</name>
    <name type="common">Red-bellied piranha</name>
    <dbReference type="NCBI Taxonomy" id="42514"/>
    <lineage>
        <taxon>Eukaryota</taxon>
        <taxon>Metazoa</taxon>
        <taxon>Chordata</taxon>
        <taxon>Craniata</taxon>
        <taxon>Vertebrata</taxon>
        <taxon>Euteleostomi</taxon>
        <taxon>Actinopterygii</taxon>
        <taxon>Neopterygii</taxon>
        <taxon>Teleostei</taxon>
        <taxon>Ostariophysi</taxon>
        <taxon>Characiformes</taxon>
        <taxon>Characoidei</taxon>
        <taxon>Pygocentrus</taxon>
    </lineage>
</organism>
<dbReference type="Pfam" id="PF22945">
    <property type="entry name" value="LEM-3_GIY-YIG"/>
    <property type="match status" value="1"/>
</dbReference>
<dbReference type="GeneID" id="108442624"/>
<feature type="domain" description="LEM" evidence="3">
    <location>
        <begin position="935"/>
        <end position="979"/>
    </location>
</feature>
<dbReference type="Gene3D" id="1.25.40.20">
    <property type="entry name" value="Ankyrin repeat-containing domain"/>
    <property type="match status" value="1"/>
</dbReference>
<dbReference type="PROSITE" id="PS50088">
    <property type="entry name" value="ANK_REPEAT"/>
    <property type="match status" value="2"/>
</dbReference>
<reference evidence="4" key="3">
    <citation type="submission" date="2025-09" db="UniProtKB">
        <authorList>
            <consortium name="Ensembl"/>
        </authorList>
    </citation>
    <scope>IDENTIFICATION</scope>
</reference>
<feature type="region of interest" description="Disordered" evidence="2">
    <location>
        <begin position="603"/>
        <end position="629"/>
    </location>
</feature>
<evidence type="ECO:0000313" key="4">
    <source>
        <dbReference type="Ensembl" id="ENSPNAP00000001739.2"/>
    </source>
</evidence>
<keyword evidence="1" id="KW-0040">ANK repeat</keyword>
<dbReference type="OMA" id="VFCRESS"/>
<dbReference type="GO" id="GO:0004520">
    <property type="term" value="F:DNA endonuclease activity"/>
    <property type="evidence" value="ECO:0007669"/>
    <property type="project" value="TreeGrafter"/>
</dbReference>
<dbReference type="GO" id="GO:0000712">
    <property type="term" value="P:resolution of meiotic recombination intermediates"/>
    <property type="evidence" value="ECO:0007669"/>
    <property type="project" value="TreeGrafter"/>
</dbReference>
<feature type="compositionally biased region" description="Low complexity" evidence="2">
    <location>
        <begin position="712"/>
        <end position="730"/>
    </location>
</feature>
<feature type="compositionally biased region" description="Basic and acidic residues" evidence="2">
    <location>
        <begin position="923"/>
        <end position="932"/>
    </location>
</feature>
<evidence type="ECO:0000256" key="1">
    <source>
        <dbReference type="PROSITE-ProRule" id="PRU00023"/>
    </source>
</evidence>
<evidence type="ECO:0000259" key="3">
    <source>
        <dbReference type="PROSITE" id="PS50954"/>
    </source>
</evidence>
<feature type="region of interest" description="Disordered" evidence="2">
    <location>
        <begin position="537"/>
        <end position="556"/>
    </location>
</feature>
<feature type="compositionally biased region" description="Basic and acidic residues" evidence="2">
    <location>
        <begin position="421"/>
        <end position="435"/>
    </location>
</feature>
<dbReference type="FunFam" id="1.10.720.40:FF:000001">
    <property type="entry name" value="LEM domain containing 2, isoform CRA_a"/>
    <property type="match status" value="1"/>
</dbReference>
<evidence type="ECO:0000313" key="5">
    <source>
        <dbReference type="Proteomes" id="UP001501920"/>
    </source>
</evidence>
<feature type="compositionally biased region" description="Basic and acidic residues" evidence="2">
    <location>
        <begin position="604"/>
        <end position="615"/>
    </location>
</feature>
<feature type="region of interest" description="Disordered" evidence="2">
    <location>
        <begin position="391"/>
        <end position="459"/>
    </location>
</feature>
<feature type="region of interest" description="Disordered" evidence="2">
    <location>
        <begin position="916"/>
        <end position="945"/>
    </location>
</feature>
<dbReference type="GO" id="GO:0005737">
    <property type="term" value="C:cytoplasm"/>
    <property type="evidence" value="ECO:0007669"/>
    <property type="project" value="TreeGrafter"/>
</dbReference>
<dbReference type="SUPFAM" id="SSF48403">
    <property type="entry name" value="Ankyrin repeat"/>
    <property type="match status" value="1"/>
</dbReference>
<dbReference type="SMART" id="SM00540">
    <property type="entry name" value="LEM"/>
    <property type="match status" value="1"/>
</dbReference>
<dbReference type="CTD" id="126549"/>
<dbReference type="PROSITE" id="PS50954">
    <property type="entry name" value="LEM"/>
    <property type="match status" value="1"/>
</dbReference>
<dbReference type="InterPro" id="IPR003887">
    <property type="entry name" value="LEM_dom"/>
</dbReference>
<dbReference type="AlphaFoldDB" id="A0A3B4BTA0"/>
<dbReference type="OrthoDB" id="1601181at2759"/>
<accession>A0A3B4BTA0</accession>
<dbReference type="CDD" id="cd10454">
    <property type="entry name" value="GIY-YIG_COG3680_Meta"/>
    <property type="match status" value="1"/>
</dbReference>
<dbReference type="Pfam" id="PF03020">
    <property type="entry name" value="LEM"/>
    <property type="match status" value="1"/>
</dbReference>
<dbReference type="InterPro" id="IPR036770">
    <property type="entry name" value="Ankyrin_rpt-contain_sf"/>
</dbReference>
<dbReference type="GeneTree" id="ENSGT00510000049316"/>
<dbReference type="Pfam" id="PF12796">
    <property type="entry name" value="Ank_2"/>
    <property type="match status" value="1"/>
</dbReference>
<proteinExistence type="predicted"/>